<comment type="caution">
    <text evidence="2">The sequence shown here is derived from an EMBL/GenBank/DDBJ whole genome shotgun (WGS) entry which is preliminary data.</text>
</comment>
<evidence type="ECO:0000313" key="3">
    <source>
        <dbReference type="Proteomes" id="UP000589036"/>
    </source>
</evidence>
<accession>A0A852U092</accession>
<protein>
    <submittedName>
        <fullName evidence="2">Uncharacterized protein</fullName>
    </submittedName>
</protein>
<feature type="region of interest" description="Disordered" evidence="1">
    <location>
        <begin position="1"/>
        <end position="102"/>
    </location>
</feature>
<organism evidence="2 3">
    <name type="scientific">Spinactinospora alkalitolerans</name>
    <dbReference type="NCBI Taxonomy" id="687207"/>
    <lineage>
        <taxon>Bacteria</taxon>
        <taxon>Bacillati</taxon>
        <taxon>Actinomycetota</taxon>
        <taxon>Actinomycetes</taxon>
        <taxon>Streptosporangiales</taxon>
        <taxon>Nocardiopsidaceae</taxon>
        <taxon>Spinactinospora</taxon>
    </lineage>
</organism>
<name>A0A852U092_9ACTN</name>
<reference evidence="2 3" key="1">
    <citation type="submission" date="2020-07" db="EMBL/GenBank/DDBJ databases">
        <title>Sequencing the genomes of 1000 actinobacteria strains.</title>
        <authorList>
            <person name="Klenk H.-P."/>
        </authorList>
    </citation>
    <scope>NUCLEOTIDE SEQUENCE [LARGE SCALE GENOMIC DNA]</scope>
    <source>
        <strain evidence="2 3">CXB654</strain>
    </source>
</reference>
<feature type="compositionally biased region" description="Basic and acidic residues" evidence="1">
    <location>
        <begin position="33"/>
        <end position="45"/>
    </location>
</feature>
<dbReference type="AlphaFoldDB" id="A0A852U092"/>
<evidence type="ECO:0000313" key="2">
    <source>
        <dbReference type="EMBL" id="NYE50236.1"/>
    </source>
</evidence>
<keyword evidence="3" id="KW-1185">Reference proteome</keyword>
<sequence length="102" mass="11114">MQHSDERRPGRGCHVRDAVGRHVSTEWAAPRLNDQRADYRNRDGEGESGPAHQGPPPPPPRGDGHRDRQYGQSGQDKGRRQIMMPAPGGPARIGTGPHPSVS</sequence>
<gene>
    <name evidence="2" type="ORF">HDA32_005356</name>
</gene>
<dbReference type="Proteomes" id="UP000589036">
    <property type="component" value="Unassembled WGS sequence"/>
</dbReference>
<proteinExistence type="predicted"/>
<evidence type="ECO:0000256" key="1">
    <source>
        <dbReference type="SAM" id="MobiDB-lite"/>
    </source>
</evidence>
<dbReference type="EMBL" id="JACCCC010000001">
    <property type="protein sequence ID" value="NYE50236.1"/>
    <property type="molecule type" value="Genomic_DNA"/>
</dbReference>
<feature type="compositionally biased region" description="Basic and acidic residues" evidence="1">
    <location>
        <begin position="1"/>
        <end position="24"/>
    </location>
</feature>